<reference evidence="1 2" key="1">
    <citation type="submission" date="2016-11" db="EMBL/GenBank/DDBJ databases">
        <authorList>
            <person name="Jaros S."/>
            <person name="Januszkiewicz K."/>
            <person name="Wedrychowicz H."/>
        </authorList>
    </citation>
    <scope>NUCLEOTIDE SEQUENCE [LARGE SCALE GENOMIC DNA]</scope>
    <source>
        <strain evidence="1 2">DSM 26910</strain>
    </source>
</reference>
<dbReference type="Proteomes" id="UP000184164">
    <property type="component" value="Unassembled WGS sequence"/>
</dbReference>
<dbReference type="EMBL" id="FQUM01000003">
    <property type="protein sequence ID" value="SHF00163.1"/>
    <property type="molecule type" value="Genomic_DNA"/>
</dbReference>
<organism evidence="1 2">
    <name type="scientific">Mariniphaga anaerophila</name>
    <dbReference type="NCBI Taxonomy" id="1484053"/>
    <lineage>
        <taxon>Bacteria</taxon>
        <taxon>Pseudomonadati</taxon>
        <taxon>Bacteroidota</taxon>
        <taxon>Bacteroidia</taxon>
        <taxon>Marinilabiliales</taxon>
        <taxon>Prolixibacteraceae</taxon>
        <taxon>Mariniphaga</taxon>
    </lineage>
</organism>
<dbReference type="AlphaFoldDB" id="A0A1M4Y3K5"/>
<protein>
    <submittedName>
        <fullName evidence="1">Uncharacterized protein</fullName>
    </submittedName>
</protein>
<accession>A0A1M4Y3K5</accession>
<sequence length="53" mass="6420">MTFMTENELNQLETINNNYTATNKWNLPFFQNLNLYKKTLEKVLKPEKTLIHF</sequence>
<keyword evidence="2" id="KW-1185">Reference proteome</keyword>
<evidence type="ECO:0000313" key="1">
    <source>
        <dbReference type="EMBL" id="SHF00163.1"/>
    </source>
</evidence>
<gene>
    <name evidence="1" type="ORF">SAMN05444274_103212</name>
</gene>
<evidence type="ECO:0000313" key="2">
    <source>
        <dbReference type="Proteomes" id="UP000184164"/>
    </source>
</evidence>
<name>A0A1M4Y3K5_9BACT</name>
<proteinExistence type="predicted"/>